<reference evidence="4" key="1">
    <citation type="journal article" date="2019" name="Int. J. Syst. Evol. Microbiol.">
        <title>The Global Catalogue of Microorganisms (GCM) 10K type strain sequencing project: providing services to taxonomists for standard genome sequencing and annotation.</title>
        <authorList>
            <consortium name="The Broad Institute Genomics Platform"/>
            <consortium name="The Broad Institute Genome Sequencing Center for Infectious Disease"/>
            <person name="Wu L."/>
            <person name="Ma J."/>
        </authorList>
    </citation>
    <scope>NUCLEOTIDE SEQUENCE [LARGE SCALE GENOMIC DNA]</scope>
    <source>
        <strain evidence="4">XZYJ18</strain>
    </source>
</reference>
<dbReference type="EMBL" id="JBHSKG010000004">
    <property type="protein sequence ID" value="MFC5138504.1"/>
    <property type="molecule type" value="Genomic_DNA"/>
</dbReference>
<gene>
    <name evidence="3" type="ORF">ACFPK1_09705</name>
</gene>
<organism evidence="3 4">
    <name type="scientific">Actinomycetospora rhizophila</name>
    <dbReference type="NCBI Taxonomy" id="1416876"/>
    <lineage>
        <taxon>Bacteria</taxon>
        <taxon>Bacillati</taxon>
        <taxon>Actinomycetota</taxon>
        <taxon>Actinomycetes</taxon>
        <taxon>Pseudonocardiales</taxon>
        <taxon>Pseudonocardiaceae</taxon>
        <taxon>Actinomycetospora</taxon>
    </lineage>
</organism>
<protein>
    <submittedName>
        <fullName evidence="3">Alpha/beta hydrolase</fullName>
    </submittedName>
</protein>
<dbReference type="PANTHER" id="PTHR12277">
    <property type="entry name" value="ALPHA/BETA HYDROLASE DOMAIN-CONTAINING PROTEIN"/>
    <property type="match status" value="1"/>
</dbReference>
<dbReference type="GO" id="GO:0016787">
    <property type="term" value="F:hydrolase activity"/>
    <property type="evidence" value="ECO:0007669"/>
    <property type="project" value="UniProtKB-KW"/>
</dbReference>
<dbReference type="Proteomes" id="UP001596175">
    <property type="component" value="Unassembled WGS sequence"/>
</dbReference>
<dbReference type="SUPFAM" id="SSF53474">
    <property type="entry name" value="alpha/beta-Hydrolases"/>
    <property type="match status" value="1"/>
</dbReference>
<name>A0ABV9ZDP0_9PSEU</name>
<dbReference type="InterPro" id="IPR022742">
    <property type="entry name" value="Hydrolase_4"/>
</dbReference>
<keyword evidence="1" id="KW-1133">Transmembrane helix</keyword>
<dbReference type="Gene3D" id="3.40.50.1820">
    <property type="entry name" value="alpha/beta hydrolase"/>
    <property type="match status" value="1"/>
</dbReference>
<dbReference type="PANTHER" id="PTHR12277:SF79">
    <property type="entry name" value="XAA-PRO DIPEPTIDYL-PEPTIDASE-RELATED"/>
    <property type="match status" value="1"/>
</dbReference>
<sequence length="276" mass="28164">MGGTRGIGVGIAVLLVAALVLVAGLWLFQRELVYVPSRGPVAPAASALAAAQDVTLTTADGLALGAWFVPARSERREVTVLVANGNAGDRSARSPLAAALAEQGLDVLLFDYRGFGGNPGSPSEEGLATDARAARDHLVRDRGVAPQRLLYLGESMGSAVVARLAAETPGAPVAGMVLRSPFVDLPSIGELVYPFLPVRALLADRFPVTEMVARARVPTTVVLGEADRTIPPAQSRAVAAAAAGDVVAVPGADHNDAVLAHGPAVVGAVVALADRI</sequence>
<comment type="caution">
    <text evidence="3">The sequence shown here is derived from an EMBL/GenBank/DDBJ whole genome shotgun (WGS) entry which is preliminary data.</text>
</comment>
<feature type="domain" description="Serine aminopeptidase S33" evidence="2">
    <location>
        <begin position="79"/>
        <end position="187"/>
    </location>
</feature>
<keyword evidence="1" id="KW-0472">Membrane</keyword>
<keyword evidence="4" id="KW-1185">Reference proteome</keyword>
<dbReference type="Pfam" id="PF12146">
    <property type="entry name" value="Hydrolase_4"/>
    <property type="match status" value="1"/>
</dbReference>
<evidence type="ECO:0000313" key="4">
    <source>
        <dbReference type="Proteomes" id="UP001596175"/>
    </source>
</evidence>
<dbReference type="InterPro" id="IPR029058">
    <property type="entry name" value="AB_hydrolase_fold"/>
</dbReference>
<evidence type="ECO:0000259" key="2">
    <source>
        <dbReference type="Pfam" id="PF12146"/>
    </source>
</evidence>
<keyword evidence="3" id="KW-0378">Hydrolase</keyword>
<proteinExistence type="predicted"/>
<keyword evidence="1" id="KW-0812">Transmembrane</keyword>
<feature type="transmembrane region" description="Helical" evidence="1">
    <location>
        <begin position="6"/>
        <end position="28"/>
    </location>
</feature>
<dbReference type="RefSeq" id="WP_378020712.1">
    <property type="nucleotide sequence ID" value="NZ_JBHSKG010000004.1"/>
</dbReference>
<evidence type="ECO:0000313" key="3">
    <source>
        <dbReference type="EMBL" id="MFC5138504.1"/>
    </source>
</evidence>
<evidence type="ECO:0000256" key="1">
    <source>
        <dbReference type="SAM" id="Phobius"/>
    </source>
</evidence>
<accession>A0ABV9ZDP0</accession>